<dbReference type="EMBL" id="CAJVPU010000250">
    <property type="protein sequence ID" value="CAG8444811.1"/>
    <property type="molecule type" value="Genomic_DNA"/>
</dbReference>
<protein>
    <submittedName>
        <fullName evidence="1">13206_t:CDS:1</fullName>
    </submittedName>
</protein>
<dbReference type="Proteomes" id="UP000789702">
    <property type="component" value="Unassembled WGS sequence"/>
</dbReference>
<accession>A0ACA9JZZ2</accession>
<keyword evidence="2" id="KW-1185">Reference proteome</keyword>
<name>A0ACA9JZZ2_9GLOM</name>
<proteinExistence type="predicted"/>
<reference evidence="1" key="1">
    <citation type="submission" date="2021-06" db="EMBL/GenBank/DDBJ databases">
        <authorList>
            <person name="Kallberg Y."/>
            <person name="Tangrot J."/>
            <person name="Rosling A."/>
        </authorList>
    </citation>
    <scope>NUCLEOTIDE SEQUENCE</scope>
    <source>
        <strain evidence="1">IL203A</strain>
    </source>
</reference>
<organism evidence="1 2">
    <name type="scientific">Dentiscutata heterogama</name>
    <dbReference type="NCBI Taxonomy" id="1316150"/>
    <lineage>
        <taxon>Eukaryota</taxon>
        <taxon>Fungi</taxon>
        <taxon>Fungi incertae sedis</taxon>
        <taxon>Mucoromycota</taxon>
        <taxon>Glomeromycotina</taxon>
        <taxon>Glomeromycetes</taxon>
        <taxon>Diversisporales</taxon>
        <taxon>Gigasporaceae</taxon>
        <taxon>Dentiscutata</taxon>
    </lineage>
</organism>
<evidence type="ECO:0000313" key="2">
    <source>
        <dbReference type="Proteomes" id="UP000789702"/>
    </source>
</evidence>
<sequence length="50" mass="5324">MNIFEDLSLAVPIANSLTFIFTALAGSLLGEKAGTKGSTLIHKGIMWEDT</sequence>
<evidence type="ECO:0000313" key="1">
    <source>
        <dbReference type="EMBL" id="CAG8444811.1"/>
    </source>
</evidence>
<comment type="caution">
    <text evidence="1">The sequence shown here is derived from an EMBL/GenBank/DDBJ whole genome shotgun (WGS) entry which is preliminary data.</text>
</comment>
<gene>
    <name evidence="1" type="ORF">DHETER_LOCUS495</name>
</gene>